<evidence type="ECO:0000313" key="1">
    <source>
        <dbReference type="EMBL" id="MBM9466966.1"/>
    </source>
</evidence>
<dbReference type="RefSeq" id="WP_205259899.1">
    <property type="nucleotide sequence ID" value="NZ_JAERWK010000008.1"/>
</dbReference>
<dbReference type="InterPro" id="IPR053169">
    <property type="entry name" value="MUG_Protein"/>
</dbReference>
<dbReference type="AlphaFoldDB" id="A0A938Y6J9"/>
<dbReference type="SUPFAM" id="SSF48208">
    <property type="entry name" value="Six-hairpin glycosidases"/>
    <property type="match status" value="1"/>
</dbReference>
<proteinExistence type="predicted"/>
<comment type="caution">
    <text evidence="1">The sequence shown here is derived from an EMBL/GenBank/DDBJ whole genome shotgun (WGS) entry which is preliminary data.</text>
</comment>
<dbReference type="PANTHER" id="PTHR47791">
    <property type="entry name" value="MEIOTICALLY UP-REGULATED GENE 191 PROTEIN"/>
    <property type="match status" value="1"/>
</dbReference>
<accession>A0A938Y6J9</accession>
<organism evidence="1 2">
    <name type="scientific">Nakamurella leprariae</name>
    <dbReference type="NCBI Taxonomy" id="2803911"/>
    <lineage>
        <taxon>Bacteria</taxon>
        <taxon>Bacillati</taxon>
        <taxon>Actinomycetota</taxon>
        <taxon>Actinomycetes</taxon>
        <taxon>Nakamurellales</taxon>
        <taxon>Nakamurellaceae</taxon>
        <taxon>Nakamurella</taxon>
    </lineage>
</organism>
<sequence>MTSTSASPAGRAAAAEHAVVRHHVRPLWHAPGTALGAIAWPPTRSEAWFGHWHYWWQAHLLDCLVDARARQPDPLRRRRVSAVARSVFLRNGLRWTNAYFDDMAWLGLALDRADRLAFPGRRRYRRPVLRLTGQLLAAWSDAEGGGVPWRRGDEFKNTPANGPAAILLARTGNLSRAAATADWIDERLRDPDTGLIWDGLRPGLVERIVYTYGQGVTLGAAVELAVRLPSRRAEFTDRAAALVDAVATHLTRDGVLRNPPEQLGGDPGLFPGILARYLALTAGALPGSDPAAAEARATAADLVRRSADAAWREAAWVDGRPRFGPDWTAPGPGSGPADRDLAVQLSAWMLLEAAATL</sequence>
<reference evidence="1" key="1">
    <citation type="submission" date="2021-01" db="EMBL/GenBank/DDBJ databases">
        <title>YIM 132084 draft genome.</title>
        <authorList>
            <person name="An D."/>
        </authorList>
    </citation>
    <scope>NUCLEOTIDE SEQUENCE</scope>
    <source>
        <strain evidence="1">YIM 132084</strain>
    </source>
</reference>
<name>A0A938Y6J9_9ACTN</name>
<dbReference type="InterPro" id="IPR005198">
    <property type="entry name" value="Glyco_hydro_76"/>
</dbReference>
<evidence type="ECO:0000313" key="2">
    <source>
        <dbReference type="Proteomes" id="UP000663792"/>
    </source>
</evidence>
<dbReference type="Gene3D" id="1.50.10.20">
    <property type="match status" value="1"/>
</dbReference>
<dbReference type="InterPro" id="IPR008928">
    <property type="entry name" value="6-hairpin_glycosidase_sf"/>
</dbReference>
<dbReference type="PIRSF" id="PIRSF021505">
    <property type="entry name" value="O_gly_hdrol"/>
    <property type="match status" value="1"/>
</dbReference>
<dbReference type="Pfam" id="PF03663">
    <property type="entry name" value="Glyco_hydro_76"/>
    <property type="match status" value="1"/>
</dbReference>
<gene>
    <name evidence="1" type="ORF">JL106_06675</name>
</gene>
<protein>
    <submittedName>
        <fullName evidence="1">Fructose-bisphosphate aldolase</fullName>
    </submittedName>
</protein>
<dbReference type="Proteomes" id="UP000663792">
    <property type="component" value="Unassembled WGS sequence"/>
</dbReference>
<dbReference type="InterPro" id="IPR014512">
    <property type="entry name" value="O_gly_hydro"/>
</dbReference>
<dbReference type="EMBL" id="JAERWK010000008">
    <property type="protein sequence ID" value="MBM9466966.1"/>
    <property type="molecule type" value="Genomic_DNA"/>
</dbReference>
<dbReference type="GO" id="GO:0005975">
    <property type="term" value="P:carbohydrate metabolic process"/>
    <property type="evidence" value="ECO:0007669"/>
    <property type="project" value="InterPro"/>
</dbReference>
<keyword evidence="2" id="KW-1185">Reference proteome</keyword>
<dbReference type="PANTHER" id="PTHR47791:SF3">
    <property type="entry name" value="MEIOTICALLY UP-REGULATED GENE 191 PROTEIN"/>
    <property type="match status" value="1"/>
</dbReference>